<reference evidence="1" key="1">
    <citation type="submission" date="2020-04" db="EMBL/GenBank/DDBJ databases">
        <authorList>
            <person name="Alioto T."/>
            <person name="Alioto T."/>
            <person name="Gomez Garrido J."/>
        </authorList>
    </citation>
    <scope>NUCLEOTIDE SEQUENCE</scope>
    <source>
        <strain evidence="1">A484AB</strain>
    </source>
</reference>
<dbReference type="Proteomes" id="UP001152795">
    <property type="component" value="Unassembled WGS sequence"/>
</dbReference>
<accession>A0A6S7H8G3</accession>
<dbReference type="OrthoDB" id="10065482at2759"/>
<keyword evidence="2" id="KW-1185">Reference proteome</keyword>
<gene>
    <name evidence="1" type="ORF">PACLA_8A000656</name>
</gene>
<organism evidence="1 2">
    <name type="scientific">Paramuricea clavata</name>
    <name type="common">Red gorgonian</name>
    <name type="synonym">Violescent sea-whip</name>
    <dbReference type="NCBI Taxonomy" id="317549"/>
    <lineage>
        <taxon>Eukaryota</taxon>
        <taxon>Metazoa</taxon>
        <taxon>Cnidaria</taxon>
        <taxon>Anthozoa</taxon>
        <taxon>Octocorallia</taxon>
        <taxon>Malacalcyonacea</taxon>
        <taxon>Plexauridae</taxon>
        <taxon>Paramuricea</taxon>
    </lineage>
</organism>
<evidence type="ECO:0000313" key="1">
    <source>
        <dbReference type="EMBL" id="CAB4001114.1"/>
    </source>
</evidence>
<comment type="caution">
    <text evidence="1">The sequence shown here is derived from an EMBL/GenBank/DDBJ whole genome shotgun (WGS) entry which is preliminary data.</text>
</comment>
<sequence length="856" mass="96732">MKESYLRMKDWRNVNNIVELVSEVECLQLYPLVGKEEDEFGGNSGAILRCETCFYLYKDKSVRLTPARAAKKLSRDCTSICTGRYLNEGRMEELMNGVGTYWRKLKSSVIQHMLCACDGQTHFKALTALNEEKNLMKKNYEAAETLVKSAIVSIKSKSAAVHYEEQVAFAYSLKAQVGQSGHSRKLVPDLVRCLIQVVNERTKKELMKCLPSTGLPPHYYMALDKATVNKRTNQAVIICPTINGVKVPIVVGAPEVYKHSDDGAVEGGKAEDSANQALEQIKEKFGNTVLDYMVGISADGVYQANGFQATISEDDTSLFLKQVHWDPSHWLNLTVTDVRDGKIGKSKEYFSNFIERTNRLSEALNRGKGRSILEATAKQLEVKPTVSTTYSQIRFASSAYVQWQRLVKSYKLFTAALKNASPAFSDELHPLQYQVLGQDFVVDLLLMHDMFAPVANVMTTLQSISIPQWKANLYAKKVAKWLVDASNECHTHGNMDFFPTMKKNMEDILNHDAESDDPAERPKYDGVELVCGWKVTGIESLEPDTDQSKGKNPCKKQVLTNWEERTVEDAFNDVKTFGRDLATSLENRIESCIINAGQENFFDIEEAFKLLCGERLENDHVSIQEGDFEMFGATSFQQFFREICNLKHIKSLGDQRFDERLYLCTLRQWKNAIRHLVWEKDMKNKLLSCLRPVDSTHQQIAVAVTADPEAKLMKMEKGTVTTNEVELHPLFTFEFINHPTFQAAVQEDKVISMLYNDETLYAMAGIVSMTAFDIAMSLGSSEAIVESFYSVMDTQRKVRQQHTTLEDRSILDWSIGNVLNVEDIVSKAAKLYVDGSSVLKLPRHRVGTLKKKTETS</sequence>
<name>A0A6S7H8G3_PARCT</name>
<protein>
    <submittedName>
        <fullName evidence="1">Uncharacterized protein</fullName>
    </submittedName>
</protein>
<dbReference type="AlphaFoldDB" id="A0A6S7H8G3"/>
<dbReference type="EMBL" id="CACRXK020004006">
    <property type="protein sequence ID" value="CAB4001114.1"/>
    <property type="molecule type" value="Genomic_DNA"/>
</dbReference>
<evidence type="ECO:0000313" key="2">
    <source>
        <dbReference type="Proteomes" id="UP001152795"/>
    </source>
</evidence>
<proteinExistence type="predicted"/>